<evidence type="ECO:0000313" key="1">
    <source>
        <dbReference type="EMBL" id="QIM10681.1"/>
    </source>
</evidence>
<sequence length="220" mass="24032">MQESGFFKVWGANNSVVIVDRGIERRLGPDGLPGLAITINGNNNNIRIEMPLRFSESKLALVGDNNSFCIRSSNKTRMLRVFFYIADGCAIDIGRNCYISNNASFIAKEKAGTKIVIGNDCAIAADCLLRCGDGHTLINEYNGNPLNEPDDIIMENHVWVGARCVLLKGAYLAENSVVGAMALVNKRFDIPNVLIGGVPAKIIKSGINWDIADYKTYMGE</sequence>
<dbReference type="InterPro" id="IPR011004">
    <property type="entry name" value="Trimer_LpxA-like_sf"/>
</dbReference>
<dbReference type="InterPro" id="IPR051159">
    <property type="entry name" value="Hexapeptide_acetyltransf"/>
</dbReference>
<dbReference type="CDD" id="cd04647">
    <property type="entry name" value="LbH_MAT_like"/>
    <property type="match status" value="1"/>
</dbReference>
<organism evidence="1">
    <name type="scientific">uncultured Alphaproteobacteria bacterium</name>
    <dbReference type="NCBI Taxonomy" id="91750"/>
    <lineage>
        <taxon>Bacteria</taxon>
        <taxon>Pseudomonadati</taxon>
        <taxon>Pseudomonadota</taxon>
        <taxon>Alphaproteobacteria</taxon>
        <taxon>environmental samples</taxon>
    </lineage>
</organism>
<protein>
    <submittedName>
        <fullName evidence="1">Hexapeptide transferase</fullName>
    </submittedName>
</protein>
<dbReference type="PANTHER" id="PTHR23416">
    <property type="entry name" value="SIALIC ACID SYNTHASE-RELATED"/>
    <property type="match status" value="1"/>
</dbReference>
<proteinExistence type="predicted"/>
<keyword evidence="1" id="KW-0808">Transferase</keyword>
<accession>A0A6G8F3N9</accession>
<dbReference type="EMBL" id="MN990732">
    <property type="protein sequence ID" value="QIM10681.1"/>
    <property type="molecule type" value="Genomic_DNA"/>
</dbReference>
<name>A0A6G8F3N9_9PROT</name>
<dbReference type="AlphaFoldDB" id="A0A6G8F3N9"/>
<reference evidence="1" key="1">
    <citation type="journal article" date="2020" name="J. ISSAAS">
        <title>Lactobacilli and other gastrointestinal microbiota of Peromyscus leucopus, reservoir host for agents of Lyme disease and other zoonoses in North America.</title>
        <authorList>
            <person name="Milovic A."/>
            <person name="Bassam K."/>
            <person name="Shao H."/>
            <person name="Chatzistamou I."/>
            <person name="Tufts D.M."/>
            <person name="Diuk-Wasser M."/>
            <person name="Barbour A.G."/>
        </authorList>
    </citation>
    <scope>NUCLEOTIDE SEQUENCE</scope>
    <source>
        <strain evidence="1">LL90</strain>
    </source>
</reference>
<dbReference type="GO" id="GO:0016740">
    <property type="term" value="F:transferase activity"/>
    <property type="evidence" value="ECO:0007669"/>
    <property type="project" value="UniProtKB-KW"/>
</dbReference>
<gene>
    <name evidence="1" type="ORF">PlAlph_5730</name>
</gene>
<dbReference type="Gene3D" id="2.160.10.10">
    <property type="entry name" value="Hexapeptide repeat proteins"/>
    <property type="match status" value="1"/>
</dbReference>
<dbReference type="SUPFAM" id="SSF51161">
    <property type="entry name" value="Trimeric LpxA-like enzymes"/>
    <property type="match status" value="1"/>
</dbReference>